<dbReference type="AlphaFoldDB" id="V6DHR5"/>
<proteinExistence type="predicted"/>
<evidence type="ECO:0000313" key="2">
    <source>
        <dbReference type="Proteomes" id="UP000018769"/>
    </source>
</evidence>
<dbReference type="RefSeq" id="WP_023793111.1">
    <property type="nucleotide sequence ID" value="NC_023003.1"/>
</dbReference>
<dbReference type="STRING" id="673862.BABL1_gene_804"/>
<dbReference type="eggNOG" id="ENOG50344FZ">
    <property type="taxonomic scope" value="Bacteria"/>
</dbReference>
<dbReference type="EMBL" id="HG793133">
    <property type="protein sequence ID" value="CDK31089.1"/>
    <property type="molecule type" value="Genomic_DNA"/>
</dbReference>
<dbReference type="KEGG" id="dpb:BABL1_gene_804"/>
<evidence type="ECO:0000313" key="1">
    <source>
        <dbReference type="EMBL" id="CDK31089.1"/>
    </source>
</evidence>
<reference evidence="1 2" key="1">
    <citation type="journal article" date="2015" name="Biol. Direct">
        <title>Babela massiliensis, a representative of a widespread bacterial phylum with unusual adaptations to parasitism in amoebae.</title>
        <authorList>
            <person name="Pagnier I."/>
            <person name="Yutin N."/>
            <person name="Croce O."/>
            <person name="Makarova K.S."/>
            <person name="Wolf Y.I."/>
            <person name="Benamar S."/>
            <person name="Raoult D."/>
            <person name="Koonin E.V."/>
            <person name="La Scola B."/>
        </authorList>
    </citation>
    <scope>NUCLEOTIDE SEQUENCE [LARGE SCALE GENOMIC DNA]</scope>
    <source>
        <strain evidence="2">BABL1</strain>
    </source>
</reference>
<accession>V6DHR5</accession>
<protein>
    <submittedName>
        <fullName evidence="1">Uncharacterized protein</fullName>
    </submittedName>
</protein>
<sequence>MNQGPFDNDNQFVVSLELLQLLRWLLEFEQEPLKKLVQRAINNGFQDKNNKRNLVFDFESSEELQQAILDFFIMLETLLYESMDENEVKKVCQKDLIPAINNIDSRIYGNNILDASVAKAKAAFEHNSTAKAKDNVKAVFCKELLKRWKPSKKTIVN</sequence>
<organism evidence="1 2">
    <name type="scientific">Candidatus Babela massiliensis</name>
    <dbReference type="NCBI Taxonomy" id="673862"/>
    <lineage>
        <taxon>Bacteria</taxon>
        <taxon>Candidatus Babelota</taxon>
        <taxon>Candidatus Babeliae</taxon>
        <taxon>Candidatus Babeliales</taxon>
        <taxon>Candidatus Babeliaceae</taxon>
        <taxon>Candidatus Babela</taxon>
    </lineage>
</organism>
<dbReference type="HOGENOM" id="CLU_1674682_0_0_7"/>
<gene>
    <name evidence="1" type="ORF">BABL1_gene_804</name>
</gene>
<name>V6DHR5_9BACT</name>
<dbReference type="Proteomes" id="UP000018769">
    <property type="component" value="Chromosome I"/>
</dbReference>
<keyword evidence="2" id="KW-1185">Reference proteome</keyword>